<keyword evidence="1" id="KW-0812">Transmembrane</keyword>
<feature type="transmembrane region" description="Helical" evidence="1">
    <location>
        <begin position="324"/>
        <end position="342"/>
    </location>
</feature>
<dbReference type="Pfam" id="PF01757">
    <property type="entry name" value="Acyl_transf_3"/>
    <property type="match status" value="1"/>
</dbReference>
<name>A0A1Y5PAH7_9MYCO</name>
<protein>
    <submittedName>
        <fullName evidence="5">Acyltransferase 3</fullName>
    </submittedName>
</protein>
<reference evidence="5" key="1">
    <citation type="submission" date="2016-03" db="EMBL/GenBank/DDBJ databases">
        <authorList>
            <person name="Ploux O."/>
        </authorList>
    </citation>
    <scope>NUCLEOTIDE SEQUENCE</scope>
    <source>
        <strain evidence="5">UC10</strain>
    </source>
</reference>
<evidence type="ECO:0000259" key="2">
    <source>
        <dbReference type="Pfam" id="PF01757"/>
    </source>
</evidence>
<dbReference type="InterPro" id="IPR002656">
    <property type="entry name" value="Acyl_transf_3_dom"/>
</dbReference>
<dbReference type="GO" id="GO:0016747">
    <property type="term" value="F:acyltransferase activity, transferring groups other than amino-acyl groups"/>
    <property type="evidence" value="ECO:0007669"/>
    <property type="project" value="InterPro"/>
</dbReference>
<dbReference type="InterPro" id="IPR043968">
    <property type="entry name" value="SGNH"/>
</dbReference>
<evidence type="ECO:0000259" key="3">
    <source>
        <dbReference type="Pfam" id="PF19040"/>
    </source>
</evidence>
<evidence type="ECO:0000313" key="4">
    <source>
        <dbReference type="EMBL" id="SBS75577.1"/>
    </source>
</evidence>
<feature type="transmembrane region" description="Helical" evidence="1">
    <location>
        <begin position="348"/>
        <end position="367"/>
    </location>
</feature>
<dbReference type="Pfam" id="PF19040">
    <property type="entry name" value="SGNH"/>
    <property type="match status" value="1"/>
</dbReference>
<feature type="transmembrane region" description="Helical" evidence="1">
    <location>
        <begin position="92"/>
        <end position="112"/>
    </location>
</feature>
<proteinExistence type="predicted"/>
<feature type="transmembrane region" description="Helical" evidence="1">
    <location>
        <begin position="388"/>
        <end position="407"/>
    </location>
</feature>
<evidence type="ECO:0000256" key="1">
    <source>
        <dbReference type="SAM" id="Phobius"/>
    </source>
</evidence>
<dbReference type="EMBL" id="FLQS01000019">
    <property type="protein sequence ID" value="SBS75693.1"/>
    <property type="molecule type" value="Genomic_DNA"/>
</dbReference>
<feature type="transmembrane region" description="Helical" evidence="1">
    <location>
        <begin position="164"/>
        <end position="180"/>
    </location>
</feature>
<accession>A0A1Y5PAH7</accession>
<dbReference type="PANTHER" id="PTHR23028">
    <property type="entry name" value="ACETYLTRANSFERASE"/>
    <property type="match status" value="1"/>
</dbReference>
<feature type="transmembrane region" description="Helical" evidence="1">
    <location>
        <begin position="200"/>
        <end position="220"/>
    </location>
</feature>
<sequence length="727" mass="76514">MRQADSASPAEGLKDRRSARAGFRPDIEGLRAVAVLAVVLFHAQIPGFDGGFVGVDVFFVISGFLITGLLWREAKTTGTMRLGNFYGARARRLLPASALVGVFIMVCAAVLVPPLQARKVIVDGIASALYVSNYRFALDGVNYLASLSAPSPFQHYWSLGVEEQFYLVWAPLFLGTAWLIRRARRTATGPARSSQRPFVIALAVVAAVSLALSIAITYVAPPLAFFSLPTRAWQLALGGLVALTADHWRQLPPRAAAVTGWTGLALILLACVQFSPTTLYPGTAALLPTAGTVLVIGAGCTTATQGCGRLLSVAPMQAIGRISYSLYLWHWPILLLALWSIAPVTGHGLWLGLGGILLSVALAALTLRFVENPLRYSPKIRNSPSRSLALGGAVTAIAVCVGFALHAPAPVGHGAPATPLTVIAAPVPASAGMAAHDAAVAHAFAQVQAAVSASANLKAVPSNLEPSLANAAPGKSDGNPAGCVLGFFDVAQPECAVGDTSSATTVALVGDSNAAMLIPSFQQAAEQRHWRLETLTKVGCPFLGLPVRNPVASREYTECQQWRAQTVTRLRAEHPKLVVLSMMRRYGAAHGWAAGFTSYDSAWLDSLTRLMAELRATGAQVLLLGPIPDPGSVVPDCLSEHLDDATACSPPRASAVNHVGIAAETAATNAGAGQYADLTELFCTRERCPVIIGNSLVYFDENHLTSNYAKVLGPVMGTLADRALAHR</sequence>
<keyword evidence="1" id="KW-0472">Membrane</keyword>
<dbReference type="EMBL" id="FLQS01000017">
    <property type="protein sequence ID" value="SBS75577.1"/>
    <property type="molecule type" value="Genomic_DNA"/>
</dbReference>
<dbReference type="InterPro" id="IPR050879">
    <property type="entry name" value="Acyltransferase_3"/>
</dbReference>
<gene>
    <name evidence="4" type="ORF">MHPYR_240037</name>
    <name evidence="5" type="ORF">MHPYR_260020</name>
</gene>
<keyword evidence="5" id="KW-0012">Acyltransferase</keyword>
<feature type="transmembrane region" description="Helical" evidence="1">
    <location>
        <begin position="51"/>
        <end position="71"/>
    </location>
</feature>
<dbReference type="AlphaFoldDB" id="A0A1Y5PAH7"/>
<keyword evidence="1" id="KW-1133">Transmembrane helix</keyword>
<feature type="transmembrane region" description="Helical" evidence="1">
    <location>
        <begin position="282"/>
        <end position="303"/>
    </location>
</feature>
<organism evidence="5">
    <name type="scientific">uncultured Mycobacterium sp</name>
    <dbReference type="NCBI Taxonomy" id="171292"/>
    <lineage>
        <taxon>Bacteria</taxon>
        <taxon>Bacillati</taxon>
        <taxon>Actinomycetota</taxon>
        <taxon>Actinomycetes</taxon>
        <taxon>Mycobacteriales</taxon>
        <taxon>Mycobacteriaceae</taxon>
        <taxon>Mycobacterium</taxon>
        <taxon>environmental samples</taxon>
    </lineage>
</organism>
<dbReference type="GO" id="GO:0009103">
    <property type="term" value="P:lipopolysaccharide biosynthetic process"/>
    <property type="evidence" value="ECO:0007669"/>
    <property type="project" value="TreeGrafter"/>
</dbReference>
<dbReference type="GO" id="GO:0016020">
    <property type="term" value="C:membrane"/>
    <property type="evidence" value="ECO:0007669"/>
    <property type="project" value="TreeGrafter"/>
</dbReference>
<feature type="transmembrane region" description="Helical" evidence="1">
    <location>
        <begin position="29"/>
        <end position="45"/>
    </location>
</feature>
<feature type="domain" description="SGNH" evidence="3">
    <location>
        <begin position="492"/>
        <end position="716"/>
    </location>
</feature>
<feature type="domain" description="Acyltransferase 3" evidence="2">
    <location>
        <begin position="26"/>
        <end position="366"/>
    </location>
</feature>
<keyword evidence="5" id="KW-0808">Transferase</keyword>
<evidence type="ECO:0000313" key="5">
    <source>
        <dbReference type="EMBL" id="SBS75693.1"/>
    </source>
</evidence>
<dbReference type="PANTHER" id="PTHR23028:SF53">
    <property type="entry name" value="ACYL_TRANSF_3 DOMAIN-CONTAINING PROTEIN"/>
    <property type="match status" value="1"/>
</dbReference>